<evidence type="ECO:0000256" key="1">
    <source>
        <dbReference type="SAM" id="MobiDB-lite"/>
    </source>
</evidence>
<sequence length="384" mass="43156">MLESEECGPHSYIGMTKTSLSRRLTYHLSNGAIKDHYAVKHNSSLTRENLETIIITGSRYAEQAQRAIIVIARECQRLGLKINTSKTKAIHFDSKKVLPPLRLHEVKIDWVESHPYLGVWMDPKLKLDRHVADTIEKARMWVMRAITRLQGSAGLQVLRTNYIQAVRSVTEYGAQCLSTTSDTAITKLDKLQNQAMRFMVGAPNRTWICTLHVETNIPPLEIRLRATELLAILKALQHAELRTKPLVIHTDSMGSIQALVRGMPRDNVGLITSVLVLARRIPGNEEIDTAAKKALSLPTVTAHTPPHHVITYSHHVTTTYPHHHTMSPPPTHTLSPPPTHTTTPRYHPHLVTTIHPRHHTMSSATPCHHHPPTPPHHVTTHTIV</sequence>
<accession>A0AAW0TN26</accession>
<feature type="region of interest" description="Disordered" evidence="1">
    <location>
        <begin position="361"/>
        <end position="384"/>
    </location>
</feature>
<dbReference type="Proteomes" id="UP001487740">
    <property type="component" value="Unassembled WGS sequence"/>
</dbReference>
<dbReference type="InterPro" id="IPR012337">
    <property type="entry name" value="RNaseH-like_sf"/>
</dbReference>
<reference evidence="2 3" key="1">
    <citation type="submission" date="2023-03" db="EMBL/GenBank/DDBJ databases">
        <title>High-quality genome of Scylla paramamosain provides insights in environmental adaptation.</title>
        <authorList>
            <person name="Zhang L."/>
        </authorList>
    </citation>
    <scope>NUCLEOTIDE SEQUENCE [LARGE SCALE GENOMIC DNA]</scope>
    <source>
        <strain evidence="2">LZ_2023a</strain>
        <tissue evidence="2">Muscle</tissue>
    </source>
</reference>
<evidence type="ECO:0000313" key="2">
    <source>
        <dbReference type="EMBL" id="KAK8387767.1"/>
    </source>
</evidence>
<dbReference type="SUPFAM" id="SSF53098">
    <property type="entry name" value="Ribonuclease H-like"/>
    <property type="match status" value="1"/>
</dbReference>
<comment type="caution">
    <text evidence="2">The sequence shown here is derived from an EMBL/GenBank/DDBJ whole genome shotgun (WGS) entry which is preliminary data.</text>
</comment>
<name>A0AAW0TN26_SCYPA</name>
<feature type="region of interest" description="Disordered" evidence="1">
    <location>
        <begin position="321"/>
        <end position="340"/>
    </location>
</feature>
<dbReference type="InterPro" id="IPR036397">
    <property type="entry name" value="RNaseH_sf"/>
</dbReference>
<dbReference type="Gene3D" id="3.30.420.10">
    <property type="entry name" value="Ribonuclease H-like superfamily/Ribonuclease H"/>
    <property type="match status" value="1"/>
</dbReference>
<organism evidence="2 3">
    <name type="scientific">Scylla paramamosain</name>
    <name type="common">Mud crab</name>
    <dbReference type="NCBI Taxonomy" id="85552"/>
    <lineage>
        <taxon>Eukaryota</taxon>
        <taxon>Metazoa</taxon>
        <taxon>Ecdysozoa</taxon>
        <taxon>Arthropoda</taxon>
        <taxon>Crustacea</taxon>
        <taxon>Multicrustacea</taxon>
        <taxon>Malacostraca</taxon>
        <taxon>Eumalacostraca</taxon>
        <taxon>Eucarida</taxon>
        <taxon>Decapoda</taxon>
        <taxon>Pleocyemata</taxon>
        <taxon>Brachyura</taxon>
        <taxon>Eubrachyura</taxon>
        <taxon>Portunoidea</taxon>
        <taxon>Portunidae</taxon>
        <taxon>Portuninae</taxon>
        <taxon>Scylla</taxon>
    </lineage>
</organism>
<dbReference type="AlphaFoldDB" id="A0AAW0TN26"/>
<gene>
    <name evidence="2" type="ORF">O3P69_018323</name>
</gene>
<proteinExistence type="predicted"/>
<dbReference type="GO" id="GO:0003676">
    <property type="term" value="F:nucleic acid binding"/>
    <property type="evidence" value="ECO:0007669"/>
    <property type="project" value="InterPro"/>
</dbReference>
<dbReference type="EMBL" id="JARAKH010000030">
    <property type="protein sequence ID" value="KAK8387767.1"/>
    <property type="molecule type" value="Genomic_DNA"/>
</dbReference>
<keyword evidence="3" id="KW-1185">Reference proteome</keyword>
<dbReference type="PANTHER" id="PTHR33332">
    <property type="entry name" value="REVERSE TRANSCRIPTASE DOMAIN-CONTAINING PROTEIN"/>
    <property type="match status" value="1"/>
</dbReference>
<feature type="compositionally biased region" description="Pro residues" evidence="1">
    <location>
        <begin position="327"/>
        <end position="339"/>
    </location>
</feature>
<evidence type="ECO:0000313" key="3">
    <source>
        <dbReference type="Proteomes" id="UP001487740"/>
    </source>
</evidence>
<protein>
    <submittedName>
        <fullName evidence="2">Uncharacterized protein</fullName>
    </submittedName>
</protein>